<evidence type="ECO:0000313" key="2">
    <source>
        <dbReference type="EMBL" id="TQV95438.1"/>
    </source>
</evidence>
<dbReference type="STRING" id="43265.A0A545V133"/>
<dbReference type="PANTHER" id="PTHR35569:SF1">
    <property type="entry name" value="CYANAMIDE HYDRATASE DDI2-RELATED"/>
    <property type="match status" value="1"/>
</dbReference>
<evidence type="ECO:0000259" key="1">
    <source>
        <dbReference type="Pfam" id="PF01966"/>
    </source>
</evidence>
<dbReference type="Gene3D" id="1.10.3210.10">
    <property type="entry name" value="Hypothetical protein af1432"/>
    <property type="match status" value="1"/>
</dbReference>
<evidence type="ECO:0000313" key="3">
    <source>
        <dbReference type="Proteomes" id="UP000315783"/>
    </source>
</evidence>
<dbReference type="EMBL" id="SPUK01000008">
    <property type="protein sequence ID" value="TQV95438.1"/>
    <property type="molecule type" value="Genomic_DNA"/>
</dbReference>
<dbReference type="InterPro" id="IPR006674">
    <property type="entry name" value="HD_domain"/>
</dbReference>
<accession>A0A545V133</accession>
<organism evidence="2 3">
    <name type="scientific">Cordyceps javanica</name>
    <dbReference type="NCBI Taxonomy" id="43265"/>
    <lineage>
        <taxon>Eukaryota</taxon>
        <taxon>Fungi</taxon>
        <taxon>Dikarya</taxon>
        <taxon>Ascomycota</taxon>
        <taxon>Pezizomycotina</taxon>
        <taxon>Sordariomycetes</taxon>
        <taxon>Hypocreomycetidae</taxon>
        <taxon>Hypocreales</taxon>
        <taxon>Cordycipitaceae</taxon>
        <taxon>Cordyceps</taxon>
    </lineage>
</organism>
<protein>
    <submittedName>
        <fullName evidence="2">Metal dependent phosphohydrolase</fullName>
    </submittedName>
</protein>
<sequence>MADTLPNLSGFGVEFPPSKIVNAALAFAKEHCNALTYNHAVRSAYWAAIIAKKDPSFSGNELDTELVVLSCILHDMGWAQTKNLLSLDKRFEVDGANIARDFIHKFNAEEDPEASKWDKNRIQKCWDVIALHTTFSIARYAAPEVAVAACGILADFQGPYFPNGPGGDNLITLDEYHAVMELFPRAGFTTDGFTHLMCGICRDKSATTFDNFVGEFGAQYGLDGAGAGREKFSRERDEANVVKLLLGGLNALEKLDASK</sequence>
<dbReference type="Pfam" id="PF01966">
    <property type="entry name" value="HD"/>
    <property type="match status" value="1"/>
</dbReference>
<dbReference type="SUPFAM" id="SSF109604">
    <property type="entry name" value="HD-domain/PDEase-like"/>
    <property type="match status" value="1"/>
</dbReference>
<keyword evidence="2" id="KW-0378">Hydrolase</keyword>
<dbReference type="CDD" id="cd00077">
    <property type="entry name" value="HDc"/>
    <property type="match status" value="1"/>
</dbReference>
<dbReference type="PANTHER" id="PTHR35569">
    <property type="entry name" value="CYANAMIDE HYDRATASE DDI2-RELATED"/>
    <property type="match status" value="1"/>
</dbReference>
<comment type="caution">
    <text evidence="2">The sequence shown here is derived from an EMBL/GenBank/DDBJ whole genome shotgun (WGS) entry which is preliminary data.</text>
</comment>
<reference evidence="2 3" key="1">
    <citation type="journal article" date="2019" name="Appl. Microbiol. Biotechnol.">
        <title>Genome sequence of Isaria javanica and comparative genome analysis insights into family S53 peptidase evolution in fungal entomopathogens.</title>
        <authorList>
            <person name="Lin R."/>
            <person name="Zhang X."/>
            <person name="Xin B."/>
            <person name="Zou M."/>
            <person name="Gao Y."/>
            <person name="Qin F."/>
            <person name="Hu Q."/>
            <person name="Xie B."/>
            <person name="Cheng X."/>
        </authorList>
    </citation>
    <scope>NUCLEOTIDE SEQUENCE [LARGE SCALE GENOMIC DNA]</scope>
    <source>
        <strain evidence="2 3">IJ1G</strain>
    </source>
</reference>
<dbReference type="GO" id="GO:0016787">
    <property type="term" value="F:hydrolase activity"/>
    <property type="evidence" value="ECO:0007669"/>
    <property type="project" value="UniProtKB-KW"/>
</dbReference>
<dbReference type="OrthoDB" id="2378324at2759"/>
<gene>
    <name evidence="2" type="ORF">IF1G_06425</name>
</gene>
<dbReference type="AlphaFoldDB" id="A0A545V133"/>
<dbReference type="Proteomes" id="UP000315783">
    <property type="component" value="Unassembled WGS sequence"/>
</dbReference>
<name>A0A545V133_9HYPO</name>
<dbReference type="InterPro" id="IPR003607">
    <property type="entry name" value="HD/PDEase_dom"/>
</dbReference>
<proteinExistence type="predicted"/>
<keyword evidence="3" id="KW-1185">Reference proteome</keyword>
<feature type="domain" description="HD" evidence="1">
    <location>
        <begin position="36"/>
        <end position="123"/>
    </location>
</feature>